<dbReference type="InterPro" id="IPR027417">
    <property type="entry name" value="P-loop_NTPase"/>
</dbReference>
<organism evidence="9 10">
    <name type="scientific">Candidatus Sungbacteria bacterium RIFCSPHIGHO2_02_FULL_52_23</name>
    <dbReference type="NCBI Taxonomy" id="1802274"/>
    <lineage>
        <taxon>Bacteria</taxon>
        <taxon>Candidatus Sungiibacteriota</taxon>
    </lineage>
</organism>
<reference evidence="9 10" key="1">
    <citation type="journal article" date="2016" name="Nat. Commun.">
        <title>Thousands of microbial genomes shed light on interconnected biogeochemical processes in an aquifer system.</title>
        <authorList>
            <person name="Anantharaman K."/>
            <person name="Brown C.T."/>
            <person name="Hug L.A."/>
            <person name="Sharon I."/>
            <person name="Castelle C.J."/>
            <person name="Probst A.J."/>
            <person name="Thomas B.C."/>
            <person name="Singh A."/>
            <person name="Wilkins M.J."/>
            <person name="Karaoz U."/>
            <person name="Brodie E.L."/>
            <person name="Williams K.H."/>
            <person name="Hubbard S.S."/>
            <person name="Banfield J.F."/>
        </authorList>
    </citation>
    <scope>NUCLEOTIDE SEQUENCE [LARGE SCALE GENOMIC DNA]</scope>
</reference>
<evidence type="ECO:0000256" key="3">
    <source>
        <dbReference type="ARBA" id="ARBA00022695"/>
    </source>
</evidence>
<dbReference type="PANTHER" id="PTHR34388:SF1">
    <property type="entry name" value="DNA POLYMERASE III SUBUNIT DELTA"/>
    <property type="match status" value="1"/>
</dbReference>
<keyword evidence="4" id="KW-0235">DNA replication</keyword>
<dbReference type="SUPFAM" id="SSF48019">
    <property type="entry name" value="post-AAA+ oligomerization domain-like"/>
    <property type="match status" value="1"/>
</dbReference>
<comment type="catalytic activity">
    <reaction evidence="7">
        <text>DNA(n) + a 2'-deoxyribonucleoside 5'-triphosphate = DNA(n+1) + diphosphate</text>
        <dbReference type="Rhea" id="RHEA:22508"/>
        <dbReference type="Rhea" id="RHEA-COMP:17339"/>
        <dbReference type="Rhea" id="RHEA-COMP:17340"/>
        <dbReference type="ChEBI" id="CHEBI:33019"/>
        <dbReference type="ChEBI" id="CHEBI:61560"/>
        <dbReference type="ChEBI" id="CHEBI:173112"/>
        <dbReference type="EC" id="2.7.7.7"/>
    </reaction>
</comment>
<comment type="caution">
    <text evidence="9">The sequence shown here is derived from an EMBL/GenBank/DDBJ whole genome shotgun (WGS) entry which is preliminary data.</text>
</comment>
<comment type="similarity">
    <text evidence="6">Belongs to the DNA polymerase HolA subunit family.</text>
</comment>
<proteinExistence type="inferred from homology"/>
<evidence type="ECO:0000256" key="5">
    <source>
        <dbReference type="ARBA" id="ARBA00022932"/>
    </source>
</evidence>
<dbReference type="PANTHER" id="PTHR34388">
    <property type="entry name" value="DNA POLYMERASE III SUBUNIT DELTA"/>
    <property type="match status" value="1"/>
</dbReference>
<gene>
    <name evidence="9" type="ORF">A3J58_03535</name>
</gene>
<dbReference type="NCBIfam" id="TIGR01128">
    <property type="entry name" value="holA"/>
    <property type="match status" value="1"/>
</dbReference>
<dbReference type="EMBL" id="MHQM01000026">
    <property type="protein sequence ID" value="OHA03443.1"/>
    <property type="molecule type" value="Genomic_DNA"/>
</dbReference>
<evidence type="ECO:0000259" key="8">
    <source>
        <dbReference type="Pfam" id="PF21694"/>
    </source>
</evidence>
<dbReference type="GO" id="GO:0006261">
    <property type="term" value="P:DNA-templated DNA replication"/>
    <property type="evidence" value="ECO:0007669"/>
    <property type="project" value="TreeGrafter"/>
</dbReference>
<dbReference type="InterPro" id="IPR008921">
    <property type="entry name" value="DNA_pol3_clamp-load_cplx_C"/>
</dbReference>
<sequence>MNYLLYGADTFRSRRKLVEIMEAYRAKAGVAFNMHRFDAEEDDLARMPAIAGGQSLFEQKKLIIIERPFTFPRQFTLVRDALKRSAQDKGSLMIVWDSEVGQDAKKMLDEASALADRTQVFEILKGDKLLRWVEEEAKSRKLNLARAEILGMARRCGGDLWALSGEMEKRAVMPSESITTNQESRADATVFQLGDAFLVSPKDALRAVHTLLEQGENAVGMFMYLAGYARTLMLVRSYLDQGRPVPPRHGIHPFVVKKASAQVRSLSGGFLASILTRFFEEDIKIKTGLARPEEALVRLVTLTSQSVSSGAI</sequence>
<dbReference type="InterPro" id="IPR005790">
    <property type="entry name" value="DNA_polIII_delta"/>
</dbReference>
<keyword evidence="3" id="KW-0548">Nucleotidyltransferase</keyword>
<dbReference type="Gene3D" id="3.40.50.300">
    <property type="entry name" value="P-loop containing nucleotide triphosphate hydrolases"/>
    <property type="match status" value="1"/>
</dbReference>
<evidence type="ECO:0000313" key="9">
    <source>
        <dbReference type="EMBL" id="OHA03443.1"/>
    </source>
</evidence>
<dbReference type="GO" id="GO:0003887">
    <property type="term" value="F:DNA-directed DNA polymerase activity"/>
    <property type="evidence" value="ECO:0007669"/>
    <property type="project" value="UniProtKB-KW"/>
</dbReference>
<dbReference type="GO" id="GO:0003677">
    <property type="term" value="F:DNA binding"/>
    <property type="evidence" value="ECO:0007669"/>
    <property type="project" value="InterPro"/>
</dbReference>
<evidence type="ECO:0000256" key="1">
    <source>
        <dbReference type="ARBA" id="ARBA00012417"/>
    </source>
</evidence>
<keyword evidence="5" id="KW-0239">DNA-directed DNA polymerase</keyword>
<dbReference type="Proteomes" id="UP000178510">
    <property type="component" value="Unassembled WGS sequence"/>
</dbReference>
<dbReference type="EC" id="2.7.7.7" evidence="1"/>
<name>A0A1G2KVL0_9BACT</name>
<dbReference type="Gene3D" id="1.10.8.60">
    <property type="match status" value="1"/>
</dbReference>
<evidence type="ECO:0000256" key="7">
    <source>
        <dbReference type="ARBA" id="ARBA00049244"/>
    </source>
</evidence>
<feature type="domain" description="DNA polymerase III delta subunit-like C-terminal" evidence="8">
    <location>
        <begin position="189"/>
        <end position="296"/>
    </location>
</feature>
<dbReference type="Gene3D" id="1.20.272.10">
    <property type="match status" value="1"/>
</dbReference>
<dbReference type="GO" id="GO:0009360">
    <property type="term" value="C:DNA polymerase III complex"/>
    <property type="evidence" value="ECO:0007669"/>
    <property type="project" value="TreeGrafter"/>
</dbReference>
<dbReference type="STRING" id="1802274.A3J58_03535"/>
<evidence type="ECO:0000256" key="6">
    <source>
        <dbReference type="ARBA" id="ARBA00034754"/>
    </source>
</evidence>
<dbReference type="Pfam" id="PF21694">
    <property type="entry name" value="DNA_pol3_delta_C"/>
    <property type="match status" value="1"/>
</dbReference>
<keyword evidence="2" id="KW-0808">Transferase</keyword>
<evidence type="ECO:0000256" key="4">
    <source>
        <dbReference type="ARBA" id="ARBA00022705"/>
    </source>
</evidence>
<accession>A0A1G2KVL0</accession>
<dbReference type="AlphaFoldDB" id="A0A1G2KVL0"/>
<evidence type="ECO:0000256" key="2">
    <source>
        <dbReference type="ARBA" id="ARBA00022679"/>
    </source>
</evidence>
<protein>
    <recommendedName>
        <fullName evidence="1">DNA-directed DNA polymerase</fullName>
        <ecNumber evidence="1">2.7.7.7</ecNumber>
    </recommendedName>
</protein>
<dbReference type="InterPro" id="IPR048466">
    <property type="entry name" value="DNA_pol3_delta-like_C"/>
</dbReference>
<evidence type="ECO:0000313" key="10">
    <source>
        <dbReference type="Proteomes" id="UP000178510"/>
    </source>
</evidence>